<evidence type="ECO:0000313" key="2">
    <source>
        <dbReference type="EMBL" id="CAH9073527.1"/>
    </source>
</evidence>
<dbReference type="Proteomes" id="UP001152523">
    <property type="component" value="Unassembled WGS sequence"/>
</dbReference>
<evidence type="ECO:0000313" key="3">
    <source>
        <dbReference type="EMBL" id="CAH9145242.1"/>
    </source>
</evidence>
<name>A0AAV0CBH1_9ASTE</name>
<protein>
    <submittedName>
        <fullName evidence="2">Uncharacterized protein</fullName>
    </submittedName>
</protein>
<accession>A0AAV0CBH1</accession>
<sequence>MVIGYGYSDDSHGNPAGRWQAAGDDEYLNQRSQPPPFMAAAGGQRSTFTRNYYSPDNYSAGDGSNNYYAMKAETAVARPVVNHQFFIDGVPVNIERPAGVGNDGNTPEEDIEDTFNRYRAAAIAAVKAGPSSGGSTPSTTTNKPMTWGRRSSWKTADEESPPPAGGRRDGGQEPSRPNWASGPRPNTRDGSSYGSSAVTEEGEGEAKVKDGVDFDSPAHVEKGKDQRYTSGQPPLKQLERLTINDRQRPLTKYDDGSGENRGYQAAAADNKDLTKKSDGGGGKSPWSSGKQNYGWGMNSGSRQPPAPSPKRYGGFGYNSVTTNSWGQIAPVQQQRGYVNVMDSNEARRRYGNLRPAAPAAMGYYNGVGSVITSDEAVRKYGGFYLPNRY</sequence>
<comment type="caution">
    <text evidence="2">The sequence shown here is derived from an EMBL/GenBank/DDBJ whole genome shotgun (WGS) entry which is preliminary data.</text>
</comment>
<proteinExistence type="predicted"/>
<feature type="compositionally biased region" description="Basic and acidic residues" evidence="1">
    <location>
        <begin position="204"/>
        <end position="227"/>
    </location>
</feature>
<dbReference type="EMBL" id="CAMAPF010001073">
    <property type="protein sequence ID" value="CAH9145242.1"/>
    <property type="molecule type" value="Genomic_DNA"/>
</dbReference>
<reference evidence="2" key="1">
    <citation type="submission" date="2022-07" db="EMBL/GenBank/DDBJ databases">
        <authorList>
            <person name="Macas J."/>
            <person name="Novak P."/>
            <person name="Neumann P."/>
        </authorList>
    </citation>
    <scope>NUCLEOTIDE SEQUENCE</scope>
</reference>
<evidence type="ECO:0000256" key="1">
    <source>
        <dbReference type="SAM" id="MobiDB-lite"/>
    </source>
</evidence>
<organism evidence="2 4">
    <name type="scientific">Cuscuta epithymum</name>
    <dbReference type="NCBI Taxonomy" id="186058"/>
    <lineage>
        <taxon>Eukaryota</taxon>
        <taxon>Viridiplantae</taxon>
        <taxon>Streptophyta</taxon>
        <taxon>Embryophyta</taxon>
        <taxon>Tracheophyta</taxon>
        <taxon>Spermatophyta</taxon>
        <taxon>Magnoliopsida</taxon>
        <taxon>eudicotyledons</taxon>
        <taxon>Gunneridae</taxon>
        <taxon>Pentapetalae</taxon>
        <taxon>asterids</taxon>
        <taxon>lamiids</taxon>
        <taxon>Solanales</taxon>
        <taxon>Convolvulaceae</taxon>
        <taxon>Cuscuteae</taxon>
        <taxon>Cuscuta</taxon>
        <taxon>Cuscuta subgen. Cuscuta</taxon>
    </lineage>
</organism>
<dbReference type="EMBL" id="CAMAPF010000024">
    <property type="protein sequence ID" value="CAH9073527.1"/>
    <property type="molecule type" value="Genomic_DNA"/>
</dbReference>
<feature type="region of interest" description="Disordered" evidence="1">
    <location>
        <begin position="126"/>
        <end position="313"/>
    </location>
</feature>
<feature type="compositionally biased region" description="Low complexity" evidence="1">
    <location>
        <begin position="126"/>
        <end position="141"/>
    </location>
</feature>
<feature type="compositionally biased region" description="Polar residues" evidence="1">
    <location>
        <begin position="188"/>
        <end position="198"/>
    </location>
</feature>
<feature type="compositionally biased region" description="Basic and acidic residues" evidence="1">
    <location>
        <begin position="237"/>
        <end position="255"/>
    </location>
</feature>
<dbReference type="AlphaFoldDB" id="A0AAV0CBH1"/>
<evidence type="ECO:0000313" key="4">
    <source>
        <dbReference type="Proteomes" id="UP001152523"/>
    </source>
</evidence>
<feature type="region of interest" description="Disordered" evidence="1">
    <location>
        <begin position="1"/>
        <end position="21"/>
    </location>
</feature>
<gene>
    <name evidence="3" type="ORF">CEPIT_LOCUS42064</name>
    <name evidence="2" type="ORF">CEPIT_LOCUS4647</name>
</gene>
<keyword evidence="4" id="KW-1185">Reference proteome</keyword>
<feature type="compositionally biased region" description="Basic and acidic residues" evidence="1">
    <location>
        <begin position="269"/>
        <end position="278"/>
    </location>
</feature>